<evidence type="ECO:0000256" key="1">
    <source>
        <dbReference type="SAM" id="MobiDB-lite"/>
    </source>
</evidence>
<evidence type="ECO:0000313" key="3">
    <source>
        <dbReference type="Proteomes" id="UP001634394"/>
    </source>
</evidence>
<name>A0ABD3UUQ8_SINWO</name>
<feature type="region of interest" description="Disordered" evidence="1">
    <location>
        <begin position="36"/>
        <end position="69"/>
    </location>
</feature>
<dbReference type="Proteomes" id="UP001634394">
    <property type="component" value="Unassembled WGS sequence"/>
</dbReference>
<accession>A0ABD3UUQ8</accession>
<proteinExistence type="predicted"/>
<gene>
    <name evidence="2" type="ORF">ACJMK2_015608</name>
</gene>
<organism evidence="2 3">
    <name type="scientific">Sinanodonta woodiana</name>
    <name type="common">Chinese pond mussel</name>
    <name type="synonym">Anodonta woodiana</name>
    <dbReference type="NCBI Taxonomy" id="1069815"/>
    <lineage>
        <taxon>Eukaryota</taxon>
        <taxon>Metazoa</taxon>
        <taxon>Spiralia</taxon>
        <taxon>Lophotrochozoa</taxon>
        <taxon>Mollusca</taxon>
        <taxon>Bivalvia</taxon>
        <taxon>Autobranchia</taxon>
        <taxon>Heteroconchia</taxon>
        <taxon>Palaeoheterodonta</taxon>
        <taxon>Unionida</taxon>
        <taxon>Unionoidea</taxon>
        <taxon>Unionidae</taxon>
        <taxon>Unioninae</taxon>
        <taxon>Sinanodonta</taxon>
    </lineage>
</organism>
<protein>
    <recommendedName>
        <fullName evidence="4">Secreted protein</fullName>
    </recommendedName>
</protein>
<dbReference type="EMBL" id="JBJQND010000015">
    <property type="protein sequence ID" value="KAL3851913.1"/>
    <property type="molecule type" value="Genomic_DNA"/>
</dbReference>
<evidence type="ECO:0000313" key="2">
    <source>
        <dbReference type="EMBL" id="KAL3851913.1"/>
    </source>
</evidence>
<dbReference type="AlphaFoldDB" id="A0ABD3UUQ8"/>
<reference evidence="2 3" key="1">
    <citation type="submission" date="2024-11" db="EMBL/GenBank/DDBJ databases">
        <title>Chromosome-level genome assembly of the freshwater bivalve Anodonta woodiana.</title>
        <authorList>
            <person name="Chen X."/>
        </authorList>
    </citation>
    <scope>NUCLEOTIDE SEQUENCE [LARGE SCALE GENOMIC DNA]</scope>
    <source>
        <strain evidence="2">MN2024</strain>
        <tissue evidence="2">Gills</tissue>
    </source>
</reference>
<feature type="compositionally biased region" description="Basic residues" evidence="1">
    <location>
        <begin position="59"/>
        <end position="69"/>
    </location>
</feature>
<evidence type="ECO:0008006" key="4">
    <source>
        <dbReference type="Google" id="ProtNLM"/>
    </source>
</evidence>
<comment type="caution">
    <text evidence="2">The sequence shown here is derived from an EMBL/GenBank/DDBJ whole genome shotgun (WGS) entry which is preliminary data.</text>
</comment>
<keyword evidence="3" id="KW-1185">Reference proteome</keyword>
<sequence>MELGLAAPRWLPALAVILAPAKITTRLEQKELLWDNNTERADPNNGNLGDYGLAANNSSRKRRKRRKVAQTKVALQTFTTIEVSNKTQN</sequence>